<feature type="binding site" evidence="8">
    <location>
        <position position="124"/>
    </location>
    <ligand>
        <name>ATP</name>
        <dbReference type="ChEBI" id="CHEBI:30616"/>
    </ligand>
</feature>
<feature type="binding site" evidence="8">
    <location>
        <position position="91"/>
    </location>
    <ligand>
        <name>ATP</name>
        <dbReference type="ChEBI" id="CHEBI:30616"/>
    </ligand>
</feature>
<dbReference type="InterPro" id="IPR003846">
    <property type="entry name" value="SelO"/>
</dbReference>
<keyword evidence="7 8" id="KW-0460">Magnesium</keyword>
<reference evidence="9" key="1">
    <citation type="submission" date="2020-01" db="EMBL/GenBank/DDBJ databases">
        <authorList>
            <person name="Meier V. D."/>
            <person name="Meier V D."/>
        </authorList>
    </citation>
    <scope>NUCLEOTIDE SEQUENCE</scope>
    <source>
        <strain evidence="9">HLG_WM_MAG_07</strain>
    </source>
</reference>
<comment type="cofactor">
    <cofactor evidence="8">
        <name>Mg(2+)</name>
        <dbReference type="ChEBI" id="CHEBI:18420"/>
    </cofactor>
    <cofactor evidence="8">
        <name>Mn(2+)</name>
        <dbReference type="ChEBI" id="CHEBI:29035"/>
    </cofactor>
</comment>
<feature type="binding site" evidence="8">
    <location>
        <position position="261"/>
    </location>
    <ligand>
        <name>ATP</name>
        <dbReference type="ChEBI" id="CHEBI:30616"/>
    </ligand>
</feature>
<evidence type="ECO:0000256" key="3">
    <source>
        <dbReference type="ARBA" id="ARBA00022695"/>
    </source>
</evidence>
<feature type="binding site" evidence="8">
    <location>
        <position position="175"/>
    </location>
    <ligand>
        <name>ATP</name>
        <dbReference type="ChEBI" id="CHEBI:30616"/>
    </ligand>
</feature>
<evidence type="ECO:0000256" key="7">
    <source>
        <dbReference type="ARBA" id="ARBA00022842"/>
    </source>
</evidence>
<feature type="binding site" evidence="8">
    <location>
        <position position="125"/>
    </location>
    <ligand>
        <name>ATP</name>
        <dbReference type="ChEBI" id="CHEBI:30616"/>
    </ligand>
</feature>
<feature type="binding site" evidence="8">
    <location>
        <position position="89"/>
    </location>
    <ligand>
        <name>ATP</name>
        <dbReference type="ChEBI" id="CHEBI:30616"/>
    </ligand>
</feature>
<comment type="catalytic activity">
    <reaction evidence="8">
        <text>L-tyrosyl-[protein] + UTP = O-(5'-uridylyl)-L-tyrosyl-[protein] + diphosphate</text>
        <dbReference type="Rhea" id="RHEA:83887"/>
        <dbReference type="Rhea" id="RHEA-COMP:10136"/>
        <dbReference type="Rhea" id="RHEA-COMP:20238"/>
        <dbReference type="ChEBI" id="CHEBI:33019"/>
        <dbReference type="ChEBI" id="CHEBI:46398"/>
        <dbReference type="ChEBI" id="CHEBI:46858"/>
        <dbReference type="ChEBI" id="CHEBI:90602"/>
    </reaction>
</comment>
<gene>
    <name evidence="8" type="primary">ydiU</name>
    <name evidence="8" type="synonym">selO</name>
    <name evidence="9" type="ORF">HELGO_WM11720</name>
</gene>
<comment type="catalytic activity">
    <reaction evidence="8">
        <text>L-seryl-[protein] + ATP = 3-O-(5'-adenylyl)-L-seryl-[protein] + diphosphate</text>
        <dbReference type="Rhea" id="RHEA:58120"/>
        <dbReference type="Rhea" id="RHEA-COMP:9863"/>
        <dbReference type="Rhea" id="RHEA-COMP:15073"/>
        <dbReference type="ChEBI" id="CHEBI:29999"/>
        <dbReference type="ChEBI" id="CHEBI:30616"/>
        <dbReference type="ChEBI" id="CHEBI:33019"/>
        <dbReference type="ChEBI" id="CHEBI:142516"/>
        <dbReference type="EC" id="2.7.7.108"/>
    </reaction>
</comment>
<keyword evidence="5 8" id="KW-0547">Nucleotide-binding</keyword>
<dbReference type="GO" id="GO:0000287">
    <property type="term" value="F:magnesium ion binding"/>
    <property type="evidence" value="ECO:0007669"/>
    <property type="project" value="UniProtKB-UniRule"/>
</dbReference>
<evidence type="ECO:0000256" key="1">
    <source>
        <dbReference type="ARBA" id="ARBA00009747"/>
    </source>
</evidence>
<dbReference type="EMBL" id="CACVAY010000025">
    <property type="protein sequence ID" value="CAA6804941.1"/>
    <property type="molecule type" value="Genomic_DNA"/>
</dbReference>
<feature type="binding site" evidence="8">
    <location>
        <position position="252"/>
    </location>
    <ligand>
        <name>Mg(2+)</name>
        <dbReference type="ChEBI" id="CHEBI:18420"/>
    </ligand>
</feature>
<comment type="catalytic activity">
    <reaction evidence="8">
        <text>L-threonyl-[protein] + ATP = 3-O-(5'-adenylyl)-L-threonyl-[protein] + diphosphate</text>
        <dbReference type="Rhea" id="RHEA:54292"/>
        <dbReference type="Rhea" id="RHEA-COMP:11060"/>
        <dbReference type="Rhea" id="RHEA-COMP:13847"/>
        <dbReference type="ChEBI" id="CHEBI:30013"/>
        <dbReference type="ChEBI" id="CHEBI:30616"/>
        <dbReference type="ChEBI" id="CHEBI:33019"/>
        <dbReference type="ChEBI" id="CHEBI:138113"/>
        <dbReference type="EC" id="2.7.7.108"/>
    </reaction>
</comment>
<comment type="catalytic activity">
    <reaction evidence="8">
        <text>L-seryl-[protein] + UTP = O-(5'-uridylyl)-L-seryl-[protein] + diphosphate</text>
        <dbReference type="Rhea" id="RHEA:64604"/>
        <dbReference type="Rhea" id="RHEA-COMP:9863"/>
        <dbReference type="Rhea" id="RHEA-COMP:16635"/>
        <dbReference type="ChEBI" id="CHEBI:29999"/>
        <dbReference type="ChEBI" id="CHEBI:33019"/>
        <dbReference type="ChEBI" id="CHEBI:46398"/>
        <dbReference type="ChEBI" id="CHEBI:156051"/>
    </reaction>
</comment>
<evidence type="ECO:0000256" key="2">
    <source>
        <dbReference type="ARBA" id="ARBA00022679"/>
    </source>
</evidence>
<evidence type="ECO:0000256" key="4">
    <source>
        <dbReference type="ARBA" id="ARBA00022723"/>
    </source>
</evidence>
<evidence type="ECO:0000256" key="6">
    <source>
        <dbReference type="ARBA" id="ARBA00022840"/>
    </source>
</evidence>
<comment type="function">
    <text evidence="8">Nucleotidyltransferase involved in the post-translational modification of proteins. It can catalyze the addition of adenosine monophosphate (AMP) or uridine monophosphate (UMP) to a protein, resulting in modifications known as AMPylation and UMPylation.</text>
</comment>
<comment type="similarity">
    <text evidence="1 8">Belongs to the SELO family.</text>
</comment>
<dbReference type="HAMAP" id="MF_00692">
    <property type="entry name" value="SelO"/>
    <property type="match status" value="1"/>
</dbReference>
<proteinExistence type="inferred from homology"/>
<name>A0A6S6SJ60_9GAMM</name>
<feature type="binding site" evidence="8">
    <location>
        <position position="182"/>
    </location>
    <ligand>
        <name>ATP</name>
        <dbReference type="ChEBI" id="CHEBI:30616"/>
    </ligand>
</feature>
<keyword evidence="3 8" id="KW-0548">Nucleotidyltransferase</keyword>
<dbReference type="GO" id="GO:0030145">
    <property type="term" value="F:manganese ion binding"/>
    <property type="evidence" value="ECO:0007669"/>
    <property type="project" value="UniProtKB-UniRule"/>
</dbReference>
<feature type="active site" description="Proton acceptor" evidence="8">
    <location>
        <position position="251"/>
    </location>
</feature>
<sequence>MNTPLFSFDNTQTKMPDAFYERVNPTPVKKPDLIKLNEEFATELGLDIDALKSSDAIDTYGGNYIPEGADPIALAYAGHQFGNLVPQLGDGRAILLGEVVSPEGIRYDIQLKGAGRTPFSRGGDGRAAIGPIMREYLLSEAMVKLGVPTTRALAAVTTGEEVVRDRILPGAVITRIATGFVRVGTFQYFAIRDNKDAVKQLADSVIARNYPEVTNAENPYLALLEAVAERQATLIAKWMQFGFIHGVMNTDNMSIAGETIDYGPCAFMDEFDFNRVYSSIDRNGRYAYSNQPIMGQWNLIRLAETFLPLLHKDSEQAVSIAEEILKGFQTQYEVYWLEGMRSKIGLTKPEEGDRGLINELLQCMADNKADFTLTFHYLSQLELASTESNKAIRDLFTKPEAFDAWAIKWRERLTRENSRDEERKAAMQAMNPIYIPRNHQIEAAIRAAEDHDDFSVFHELYDVLQTPFNFQSGKESYMLPPEPEEEVLQTFCGT</sequence>
<comment type="catalytic activity">
    <reaction evidence="8">
        <text>L-histidyl-[protein] + UTP = N(tele)-(5'-uridylyl)-L-histidyl-[protein] + diphosphate</text>
        <dbReference type="Rhea" id="RHEA:83891"/>
        <dbReference type="Rhea" id="RHEA-COMP:9745"/>
        <dbReference type="Rhea" id="RHEA-COMP:20239"/>
        <dbReference type="ChEBI" id="CHEBI:29979"/>
        <dbReference type="ChEBI" id="CHEBI:33019"/>
        <dbReference type="ChEBI" id="CHEBI:46398"/>
        <dbReference type="ChEBI" id="CHEBI:233474"/>
    </reaction>
</comment>
<dbReference type="Pfam" id="PF02696">
    <property type="entry name" value="SelO"/>
    <property type="match status" value="1"/>
</dbReference>
<keyword evidence="8" id="KW-0464">Manganese</keyword>
<feature type="binding site" evidence="8">
    <location>
        <position position="261"/>
    </location>
    <ligand>
        <name>Mg(2+)</name>
        <dbReference type="ChEBI" id="CHEBI:18420"/>
    </ligand>
</feature>
<dbReference type="PANTHER" id="PTHR32057:SF14">
    <property type="entry name" value="PROTEIN ADENYLYLTRANSFERASE SELO, MITOCHONDRIAL"/>
    <property type="match status" value="1"/>
</dbReference>
<accession>A0A6S6SJ60</accession>
<dbReference type="GO" id="GO:0070733">
    <property type="term" value="F:AMPylase activity"/>
    <property type="evidence" value="ECO:0007669"/>
    <property type="project" value="UniProtKB-EC"/>
</dbReference>
<keyword evidence="4 8" id="KW-0479">Metal-binding</keyword>
<keyword evidence="2 8" id="KW-0808">Transferase</keyword>
<organism evidence="9">
    <name type="scientific">uncultured Thiotrichaceae bacterium</name>
    <dbReference type="NCBI Taxonomy" id="298394"/>
    <lineage>
        <taxon>Bacteria</taxon>
        <taxon>Pseudomonadati</taxon>
        <taxon>Pseudomonadota</taxon>
        <taxon>Gammaproteobacteria</taxon>
        <taxon>Thiotrichales</taxon>
        <taxon>Thiotrichaceae</taxon>
        <taxon>environmental samples</taxon>
    </lineage>
</organism>
<dbReference type="PANTHER" id="PTHR32057">
    <property type="entry name" value="PROTEIN ADENYLYLTRANSFERASE SELO, MITOCHONDRIAL"/>
    <property type="match status" value="1"/>
</dbReference>
<comment type="catalytic activity">
    <reaction evidence="8">
        <text>L-tyrosyl-[protein] + ATP = O-(5'-adenylyl)-L-tyrosyl-[protein] + diphosphate</text>
        <dbReference type="Rhea" id="RHEA:54288"/>
        <dbReference type="Rhea" id="RHEA-COMP:10136"/>
        <dbReference type="Rhea" id="RHEA-COMP:13846"/>
        <dbReference type="ChEBI" id="CHEBI:30616"/>
        <dbReference type="ChEBI" id="CHEBI:33019"/>
        <dbReference type="ChEBI" id="CHEBI:46858"/>
        <dbReference type="ChEBI" id="CHEBI:83624"/>
        <dbReference type="EC" id="2.7.7.108"/>
    </reaction>
</comment>
<evidence type="ECO:0000313" key="9">
    <source>
        <dbReference type="EMBL" id="CAA6804941.1"/>
    </source>
</evidence>
<dbReference type="AlphaFoldDB" id="A0A6S6SJ60"/>
<dbReference type="GO" id="GO:0005524">
    <property type="term" value="F:ATP binding"/>
    <property type="evidence" value="ECO:0007669"/>
    <property type="project" value="UniProtKB-UniRule"/>
</dbReference>
<dbReference type="EC" id="2.7.7.108" evidence="8"/>
<evidence type="ECO:0000256" key="5">
    <source>
        <dbReference type="ARBA" id="ARBA00022741"/>
    </source>
</evidence>
<keyword evidence="6 8" id="KW-0067">ATP-binding</keyword>
<feature type="binding site" evidence="8">
    <location>
        <position position="92"/>
    </location>
    <ligand>
        <name>ATP</name>
        <dbReference type="ChEBI" id="CHEBI:30616"/>
    </ligand>
</feature>
<dbReference type="EC" id="2.7.7.-" evidence="8"/>
<protein>
    <recommendedName>
        <fullName evidence="8">Protein nucleotidyltransferase YdiU</fullName>
        <ecNumber evidence="8">2.7.7.-</ecNumber>
    </recommendedName>
    <alternativeName>
        <fullName evidence="8">Protein adenylyltransferase YdiU</fullName>
        <ecNumber evidence="8">2.7.7.108</ecNumber>
    </alternativeName>
    <alternativeName>
        <fullName evidence="8">Protein uridylyltransferase YdiU</fullName>
        <ecNumber evidence="8">2.7.7.-</ecNumber>
    </alternativeName>
</protein>
<feature type="binding site" evidence="8">
    <location>
        <position position="112"/>
    </location>
    <ligand>
        <name>ATP</name>
        <dbReference type="ChEBI" id="CHEBI:30616"/>
    </ligand>
</feature>
<dbReference type="NCBIfam" id="NF000658">
    <property type="entry name" value="PRK00029.1"/>
    <property type="match status" value="1"/>
</dbReference>
<evidence type="ECO:0000256" key="8">
    <source>
        <dbReference type="HAMAP-Rule" id="MF_00692"/>
    </source>
</evidence>